<dbReference type="InterPro" id="IPR056413">
    <property type="entry name" value="TPR_CcmH_CycH"/>
</dbReference>
<evidence type="ECO:0000256" key="1">
    <source>
        <dbReference type="ARBA" id="ARBA00004196"/>
    </source>
</evidence>
<dbReference type="RefSeq" id="WP_179916480.1">
    <property type="nucleotide sequence ID" value="NZ_CAXBPG010000011.1"/>
</dbReference>
<evidence type="ECO:0000313" key="9">
    <source>
        <dbReference type="Proteomes" id="UP000526892"/>
    </source>
</evidence>
<protein>
    <submittedName>
        <fullName evidence="8">C-type cytochrome biogenesis protein CcmI</fullName>
    </submittedName>
</protein>
<dbReference type="PANTHER" id="PTHR47870:SF4">
    <property type="entry name" value="CYTOCHROME C-TYPE BIOGENESIS PROTEIN CYCH"/>
    <property type="match status" value="1"/>
</dbReference>
<dbReference type="InterPro" id="IPR056412">
    <property type="entry name" value="Ig_CycH"/>
</dbReference>
<evidence type="ECO:0000313" key="8">
    <source>
        <dbReference type="EMBL" id="NYS78882.1"/>
    </source>
</evidence>
<feature type="domain" description="Cytochrome c-type biogenesis protein H TPR" evidence="7">
    <location>
        <begin position="157"/>
        <end position="268"/>
    </location>
</feature>
<dbReference type="Gene3D" id="1.25.40.10">
    <property type="entry name" value="Tetratricopeptide repeat domain"/>
    <property type="match status" value="1"/>
</dbReference>
<keyword evidence="3" id="KW-0201">Cytochrome c-type biogenesis</keyword>
<sequence length="412" mass="45965">MTLLWIAIAVLLLPALWLLVAPLRNARRLHDQQHAFETNDTSAEQNVAIFQRRLTSLEAARERGDIDAERFEEDRLELERSLLEDTAVRARRPLKPAGAGRLVVPVVMVAVVVVSVLWYQQQGAEGDLVLLAVQQEVQNDPEGSLSMYIERMEEQAERQPDNPNVWSALFPVYRETGQMPQAVDALERLIEIEGRIPPLLAQLAQIRFFMAERELTDEVQALVDETLEQDPRQPTVLGLLGVNAFDKGDYEQAIDHWRRAIANIEDPDTVDSLREGIRVAQERMGIEPEETVGEGNGIRVRVALDEELAGRVDDDDTVFITARDIEGELPPLAVVRAQVSELPMTVTLDNTAAMSPQAQISQVQEARLVVRVSPSGQAMPQPGDLFGDLESVSVEPIEDAEAVEVVINRVFE</sequence>
<dbReference type="PANTHER" id="PTHR47870">
    <property type="entry name" value="CYTOCHROME C-TYPE BIOGENESIS PROTEIN CCMH"/>
    <property type="match status" value="1"/>
</dbReference>
<dbReference type="InterPro" id="IPR017560">
    <property type="entry name" value="Cyt_c_biogenesis_CcmI"/>
</dbReference>
<feature type="transmembrane region" description="Helical" evidence="5">
    <location>
        <begin position="99"/>
        <end position="119"/>
    </location>
</feature>
<evidence type="ECO:0000256" key="4">
    <source>
        <dbReference type="ARBA" id="ARBA00022803"/>
    </source>
</evidence>
<keyword evidence="4" id="KW-0802">TPR repeat</keyword>
<accession>A0A7Z0LUM7</accession>
<keyword evidence="5" id="KW-0472">Membrane</keyword>
<comment type="caution">
    <text evidence="8">The sequence shown here is derived from an EMBL/GenBank/DDBJ whole genome shotgun (WGS) entry which is preliminary data.</text>
</comment>
<evidence type="ECO:0000259" key="6">
    <source>
        <dbReference type="Pfam" id="PF23892"/>
    </source>
</evidence>
<keyword evidence="9" id="KW-1185">Reference proteome</keyword>
<evidence type="ECO:0000256" key="2">
    <source>
        <dbReference type="ARBA" id="ARBA00022737"/>
    </source>
</evidence>
<dbReference type="Pfam" id="PF23914">
    <property type="entry name" value="TPR_CcmH_CycH"/>
    <property type="match status" value="1"/>
</dbReference>
<feature type="domain" description="Cytochrome c-type biogenesis protein H Ig-like" evidence="6">
    <location>
        <begin position="298"/>
        <end position="408"/>
    </location>
</feature>
<feature type="transmembrane region" description="Helical" evidence="5">
    <location>
        <begin position="6"/>
        <end position="23"/>
    </location>
</feature>
<dbReference type="Pfam" id="PF23892">
    <property type="entry name" value="Ig_CycH"/>
    <property type="match status" value="1"/>
</dbReference>
<dbReference type="InterPro" id="IPR051263">
    <property type="entry name" value="C-type_cytochrome_biogenesis"/>
</dbReference>
<keyword evidence="5" id="KW-0812">Transmembrane</keyword>
<dbReference type="EMBL" id="JACCDE010000021">
    <property type="protein sequence ID" value="NYS78882.1"/>
    <property type="molecule type" value="Genomic_DNA"/>
</dbReference>
<dbReference type="InterPro" id="IPR011990">
    <property type="entry name" value="TPR-like_helical_dom_sf"/>
</dbReference>
<dbReference type="NCBIfam" id="TIGR03142">
    <property type="entry name" value="cytochro_ccmI"/>
    <property type="match status" value="1"/>
</dbReference>
<keyword evidence="5" id="KW-1133">Transmembrane helix</keyword>
<gene>
    <name evidence="8" type="primary">ccmI</name>
    <name evidence="8" type="ORF">HZS80_14355</name>
</gene>
<dbReference type="Proteomes" id="UP000526892">
    <property type="component" value="Unassembled WGS sequence"/>
</dbReference>
<proteinExistence type="predicted"/>
<comment type="subcellular location">
    <subcellularLocation>
        <location evidence="1">Cell envelope</location>
    </subcellularLocation>
</comment>
<dbReference type="SUPFAM" id="SSF48452">
    <property type="entry name" value="TPR-like"/>
    <property type="match status" value="1"/>
</dbReference>
<evidence type="ECO:0000256" key="3">
    <source>
        <dbReference type="ARBA" id="ARBA00022748"/>
    </source>
</evidence>
<evidence type="ECO:0000259" key="7">
    <source>
        <dbReference type="Pfam" id="PF23914"/>
    </source>
</evidence>
<reference evidence="8 9" key="1">
    <citation type="journal article" date="2003" name="Extremophiles">
        <title>Halomonas glaciei sp. nov. isolated from fast ice of Adelie Land, Antarctica.</title>
        <authorList>
            <person name="Reddy G.S."/>
            <person name="Raghavan P.U."/>
            <person name="Sarita N.B."/>
            <person name="Prakash J.S."/>
            <person name="Nagesh N."/>
            <person name="Delille D."/>
            <person name="Shivaji S."/>
        </authorList>
    </citation>
    <scope>NUCLEOTIDE SEQUENCE [LARGE SCALE GENOMIC DNA]</scope>
    <source>
        <strain evidence="8 9">DD39</strain>
    </source>
</reference>
<dbReference type="GO" id="GO:0030313">
    <property type="term" value="C:cell envelope"/>
    <property type="evidence" value="ECO:0007669"/>
    <property type="project" value="UniProtKB-SubCell"/>
</dbReference>
<keyword evidence="2" id="KW-0677">Repeat</keyword>
<dbReference type="GO" id="GO:0005886">
    <property type="term" value="C:plasma membrane"/>
    <property type="evidence" value="ECO:0007669"/>
    <property type="project" value="TreeGrafter"/>
</dbReference>
<name>A0A7Z0LUM7_9GAMM</name>
<evidence type="ECO:0000256" key="5">
    <source>
        <dbReference type="SAM" id="Phobius"/>
    </source>
</evidence>
<organism evidence="8 9">
    <name type="scientific">Vreelandella glaciei</name>
    <dbReference type="NCBI Taxonomy" id="186761"/>
    <lineage>
        <taxon>Bacteria</taxon>
        <taxon>Pseudomonadati</taxon>
        <taxon>Pseudomonadota</taxon>
        <taxon>Gammaproteobacteria</taxon>
        <taxon>Oceanospirillales</taxon>
        <taxon>Halomonadaceae</taxon>
        <taxon>Vreelandella</taxon>
    </lineage>
</organism>
<dbReference type="AlphaFoldDB" id="A0A7Z0LUM7"/>
<dbReference type="GO" id="GO:0017004">
    <property type="term" value="P:cytochrome complex assembly"/>
    <property type="evidence" value="ECO:0007669"/>
    <property type="project" value="UniProtKB-KW"/>
</dbReference>